<dbReference type="SUPFAM" id="SSF52540">
    <property type="entry name" value="P-loop containing nucleoside triphosphate hydrolases"/>
    <property type="match status" value="1"/>
</dbReference>
<evidence type="ECO:0000313" key="11">
    <source>
        <dbReference type="Proteomes" id="UP001158066"/>
    </source>
</evidence>
<dbReference type="GO" id="GO:0005886">
    <property type="term" value="C:plasma membrane"/>
    <property type="evidence" value="ECO:0007669"/>
    <property type="project" value="TreeGrafter"/>
</dbReference>
<dbReference type="Gene3D" id="3.30.450.90">
    <property type="match status" value="1"/>
</dbReference>
<reference evidence="10" key="1">
    <citation type="submission" date="2017-05" db="EMBL/GenBank/DDBJ databases">
        <authorList>
            <person name="Varghese N."/>
            <person name="Submissions S."/>
        </authorList>
    </citation>
    <scope>NUCLEOTIDE SEQUENCE</scope>
    <source>
        <strain evidence="10">Su22</strain>
    </source>
</reference>
<dbReference type="InterPro" id="IPR027417">
    <property type="entry name" value="P-loop_NTPase"/>
</dbReference>
<dbReference type="PROSITE" id="PS00662">
    <property type="entry name" value="T2SP_E"/>
    <property type="match status" value="1"/>
</dbReference>
<keyword evidence="11" id="KW-1185">Reference proteome</keyword>
<dbReference type="EC" id="7.4.2.8" evidence="7"/>
<dbReference type="FunFam" id="3.30.300.160:FF:000002">
    <property type="entry name" value="Type II secretion system protein E"/>
    <property type="match status" value="1"/>
</dbReference>
<dbReference type="Pfam" id="PF00437">
    <property type="entry name" value="T2SSE"/>
    <property type="match status" value="1"/>
</dbReference>
<dbReference type="FunFam" id="3.40.50.300:FF:000398">
    <property type="entry name" value="Type IV pilus assembly ATPase PilB"/>
    <property type="match status" value="1"/>
</dbReference>
<keyword evidence="2" id="KW-0813">Transport</keyword>
<dbReference type="InterPro" id="IPR007831">
    <property type="entry name" value="T2SS_GspE_N"/>
</dbReference>
<evidence type="ECO:0000256" key="2">
    <source>
        <dbReference type="ARBA" id="ARBA00022448"/>
    </source>
</evidence>
<dbReference type="FunFam" id="3.30.450.90:FF:000001">
    <property type="entry name" value="Type II secretion system ATPase GspE"/>
    <property type="match status" value="1"/>
</dbReference>
<evidence type="ECO:0000256" key="5">
    <source>
        <dbReference type="ARBA" id="ARBA00022927"/>
    </source>
</evidence>
<dbReference type="GO" id="GO:0008564">
    <property type="term" value="F:protein-exporting ATPase activity"/>
    <property type="evidence" value="ECO:0007669"/>
    <property type="project" value="UniProtKB-EC"/>
</dbReference>
<comment type="catalytic activity">
    <reaction evidence="8">
        <text>ATP + H2O + cellular proteinSide 1 = ADP + phosphate + cellular proteinSide 2.</text>
        <dbReference type="EC" id="7.4.2.8"/>
    </reaction>
</comment>
<evidence type="ECO:0000256" key="6">
    <source>
        <dbReference type="ARBA" id="ARBA00022967"/>
    </source>
</evidence>
<dbReference type="GO" id="GO:0005524">
    <property type="term" value="F:ATP binding"/>
    <property type="evidence" value="ECO:0007669"/>
    <property type="project" value="UniProtKB-KW"/>
</dbReference>
<dbReference type="PANTHER" id="PTHR30258">
    <property type="entry name" value="TYPE II SECRETION SYSTEM PROTEIN GSPE-RELATED"/>
    <property type="match status" value="1"/>
</dbReference>
<evidence type="ECO:0000256" key="1">
    <source>
        <dbReference type="ARBA" id="ARBA00006611"/>
    </source>
</evidence>
<dbReference type="GO" id="GO:0016887">
    <property type="term" value="F:ATP hydrolysis activity"/>
    <property type="evidence" value="ECO:0007669"/>
    <property type="project" value="TreeGrafter"/>
</dbReference>
<feature type="domain" description="Bacterial type II secretion system protein E" evidence="9">
    <location>
        <begin position="424"/>
        <end position="438"/>
    </location>
</feature>
<dbReference type="SMART" id="SM00382">
    <property type="entry name" value="AAA"/>
    <property type="match status" value="1"/>
</dbReference>
<proteinExistence type="inferred from homology"/>
<dbReference type="Pfam" id="PF05157">
    <property type="entry name" value="MshEN"/>
    <property type="match status" value="1"/>
</dbReference>
<keyword evidence="3" id="KW-0547">Nucleotide-binding</keyword>
<dbReference type="InterPro" id="IPR003593">
    <property type="entry name" value="AAA+_ATPase"/>
</dbReference>
<dbReference type="NCBIfam" id="TIGR02533">
    <property type="entry name" value="type_II_gspE"/>
    <property type="match status" value="1"/>
</dbReference>
<name>A0AA45WUN0_9CLOT</name>
<dbReference type="AlphaFoldDB" id="A0AA45WUN0"/>
<dbReference type="Proteomes" id="UP001158066">
    <property type="component" value="Unassembled WGS sequence"/>
</dbReference>
<comment type="similarity">
    <text evidence="1">Belongs to the GSP E family.</text>
</comment>
<protein>
    <recommendedName>
        <fullName evidence="7">protein-secreting ATPase</fullName>
        <ecNumber evidence="7">7.4.2.8</ecNumber>
    </recommendedName>
</protein>
<sequence length="604" mass="68431">MKQIHTEGNDPRLQMDAYAVVIQWRNRLNRHIRRFYFFMTGGIDMKTLKNRRLGDLLVETGIITPDQLKDALTIQKESNKKIGEVLVEEGYISEKQIIEVLEFQLGIPHMDLEKTYIDPEMPRLISEKMARRHNLIPITQTDNRLMVAMADPLNIFAVDDVKIATGMQVDPVIASKEDILNAIGLYYEKESAEKALEEFDETYTSDFFDDLNEETLANVEKAPVVKLLNSVIRQAIKMKASDIHIEPLERSLRVRFRIDGDLQEIMKPQKASHSAVVTRIKIMGKMDIAEKRVPQDGRVEMEIDGREIDMRLAVMPTVYGEKIVIRLLDRSAILLSKDQLGFNDNNMKTFDRIIQHPHGIILVTGPTGSGKTTTLYTVLQELNKIDKNIITVEDPVEYRINGINQSQVNVKAGLTFASGLRSILRQDPDIIMIGEIRDTETAQIAVRAAITGHLVLSTLHTNDTVSTISRLIDMGIEPFLVSSSVVGIMAQRLVKRICPDCQTSCEPNEKERELLNLDNGAVIYRGKGCNACNQTGYRGRTGIHEILPMYDRIKTMIDERKPIESIRQQAIQSGMITLRQSCRQLVLNGTTTVDELVKMTYSLE</sequence>
<evidence type="ECO:0000256" key="3">
    <source>
        <dbReference type="ARBA" id="ARBA00022741"/>
    </source>
</evidence>
<dbReference type="CDD" id="cd01129">
    <property type="entry name" value="PulE-GspE-like"/>
    <property type="match status" value="1"/>
</dbReference>
<keyword evidence="4" id="KW-0067">ATP-binding</keyword>
<dbReference type="GO" id="GO:0015628">
    <property type="term" value="P:protein secretion by the type II secretion system"/>
    <property type="evidence" value="ECO:0007669"/>
    <property type="project" value="InterPro"/>
</dbReference>
<dbReference type="PANTHER" id="PTHR30258:SF3">
    <property type="entry name" value="SLL1921 PROTEIN"/>
    <property type="match status" value="1"/>
</dbReference>
<dbReference type="InterPro" id="IPR013369">
    <property type="entry name" value="T2SS_GspE"/>
</dbReference>
<dbReference type="Gene3D" id="3.30.300.160">
    <property type="entry name" value="Type II secretion system, protein E, N-terminal domain"/>
    <property type="match status" value="1"/>
</dbReference>
<evidence type="ECO:0000256" key="7">
    <source>
        <dbReference type="ARBA" id="ARBA00024382"/>
    </source>
</evidence>
<dbReference type="Gene3D" id="3.40.50.300">
    <property type="entry name" value="P-loop containing nucleotide triphosphate hydrolases"/>
    <property type="match status" value="1"/>
</dbReference>
<evidence type="ECO:0000259" key="9">
    <source>
        <dbReference type="PROSITE" id="PS00662"/>
    </source>
</evidence>
<evidence type="ECO:0000256" key="4">
    <source>
        <dbReference type="ARBA" id="ARBA00022840"/>
    </source>
</evidence>
<keyword evidence="6" id="KW-1278">Translocase</keyword>
<dbReference type="InterPro" id="IPR037257">
    <property type="entry name" value="T2SS_E_N_sf"/>
</dbReference>
<dbReference type="EMBL" id="FXUF01000003">
    <property type="protein sequence ID" value="SMP48927.1"/>
    <property type="molecule type" value="Genomic_DNA"/>
</dbReference>
<accession>A0AA45WUN0</accession>
<gene>
    <name evidence="10" type="ORF">SAMN06296020_103291</name>
</gene>
<dbReference type="InterPro" id="IPR001482">
    <property type="entry name" value="T2SS/T4SS_dom"/>
</dbReference>
<evidence type="ECO:0000313" key="10">
    <source>
        <dbReference type="EMBL" id="SMP48927.1"/>
    </source>
</evidence>
<evidence type="ECO:0000256" key="8">
    <source>
        <dbReference type="ARBA" id="ARBA00034006"/>
    </source>
</evidence>
<dbReference type="GO" id="GO:0015627">
    <property type="term" value="C:type II protein secretion system complex"/>
    <property type="evidence" value="ECO:0007669"/>
    <property type="project" value="InterPro"/>
</dbReference>
<keyword evidence="5" id="KW-0653">Protein transport</keyword>
<dbReference type="SUPFAM" id="SSF160246">
    <property type="entry name" value="EspE N-terminal domain-like"/>
    <property type="match status" value="1"/>
</dbReference>
<comment type="caution">
    <text evidence="10">The sequence shown here is derived from an EMBL/GenBank/DDBJ whole genome shotgun (WGS) entry which is preliminary data.</text>
</comment>
<organism evidence="10 11">
    <name type="scientific">Anoxynatronum buryatiense</name>
    <dbReference type="NCBI Taxonomy" id="489973"/>
    <lineage>
        <taxon>Bacteria</taxon>
        <taxon>Bacillati</taxon>
        <taxon>Bacillota</taxon>
        <taxon>Clostridia</taxon>
        <taxon>Eubacteriales</taxon>
        <taxon>Clostridiaceae</taxon>
        <taxon>Anoxynatronum</taxon>
    </lineage>
</organism>